<proteinExistence type="predicted"/>
<dbReference type="STRING" id="47312.SAMN04489765_0768"/>
<feature type="compositionally biased region" description="Polar residues" evidence="1">
    <location>
        <begin position="12"/>
        <end position="23"/>
    </location>
</feature>
<dbReference type="RefSeq" id="WP_068567191.1">
    <property type="nucleotide sequence ID" value="NZ_FNLF01000002.1"/>
</dbReference>
<evidence type="ECO:0000256" key="1">
    <source>
        <dbReference type="SAM" id="MobiDB-lite"/>
    </source>
</evidence>
<dbReference type="AlphaFoldDB" id="A0A1H1BMK8"/>
<feature type="compositionally biased region" description="Basic and acidic residues" evidence="1">
    <location>
        <begin position="34"/>
        <end position="43"/>
    </location>
</feature>
<evidence type="ECO:0000313" key="2">
    <source>
        <dbReference type="EMBL" id="SDQ53177.1"/>
    </source>
</evidence>
<feature type="compositionally biased region" description="Basic and acidic residues" evidence="1">
    <location>
        <begin position="91"/>
        <end position="102"/>
    </location>
</feature>
<organism evidence="2 3">
    <name type="scientific">Tsukamurella pulmonis</name>
    <dbReference type="NCBI Taxonomy" id="47312"/>
    <lineage>
        <taxon>Bacteria</taxon>
        <taxon>Bacillati</taxon>
        <taxon>Actinomycetota</taxon>
        <taxon>Actinomycetes</taxon>
        <taxon>Mycobacteriales</taxon>
        <taxon>Tsukamurellaceae</taxon>
        <taxon>Tsukamurella</taxon>
    </lineage>
</organism>
<sequence length="102" mass="11482">MSNNGFGKYLNGEQTEAQRQQSHGYRRGFGQHVDGTRTAENFKREQLATQRRARIRAAIDAGTVEYEGQEHGSRNGAPRDPLHDQPNAIEAEWRREFGGGAK</sequence>
<dbReference type="EMBL" id="FNLF01000002">
    <property type="protein sequence ID" value="SDQ53177.1"/>
    <property type="molecule type" value="Genomic_DNA"/>
</dbReference>
<keyword evidence="3" id="KW-1185">Reference proteome</keyword>
<evidence type="ECO:0000313" key="3">
    <source>
        <dbReference type="Proteomes" id="UP000183053"/>
    </source>
</evidence>
<dbReference type="Proteomes" id="UP000183053">
    <property type="component" value="Unassembled WGS sequence"/>
</dbReference>
<gene>
    <name evidence="2" type="ORF">SAMN04489765_0768</name>
</gene>
<protein>
    <submittedName>
        <fullName evidence="2">Uncharacterized protein</fullName>
    </submittedName>
</protein>
<accession>A0A1H1BMK8</accession>
<feature type="region of interest" description="Disordered" evidence="1">
    <location>
        <begin position="63"/>
        <end position="102"/>
    </location>
</feature>
<dbReference type="OrthoDB" id="9943919at2"/>
<name>A0A1H1BMK8_9ACTN</name>
<reference evidence="3" key="1">
    <citation type="submission" date="2016-10" db="EMBL/GenBank/DDBJ databases">
        <authorList>
            <person name="Varghese N."/>
            <person name="Submissions S."/>
        </authorList>
    </citation>
    <scope>NUCLEOTIDE SEQUENCE [LARGE SCALE GENOMIC DNA]</scope>
    <source>
        <strain evidence="3">DSM 44142</strain>
    </source>
</reference>
<feature type="region of interest" description="Disordered" evidence="1">
    <location>
        <begin position="1"/>
        <end position="43"/>
    </location>
</feature>